<evidence type="ECO:0000259" key="3">
    <source>
        <dbReference type="PROSITE" id="PS50158"/>
    </source>
</evidence>
<dbReference type="SUPFAM" id="SSF57756">
    <property type="entry name" value="Retrovirus zinc finger-like domains"/>
    <property type="match status" value="1"/>
</dbReference>
<feature type="region of interest" description="Disordered" evidence="2">
    <location>
        <begin position="1"/>
        <end position="24"/>
    </location>
</feature>
<sequence>MPPKRPASSQNSQANNDVPLPLEGLSPRNAEGLYRYLETLIGLVECQDRAIETQALGQPSSSKGTSFDDFKKLGLPYFSSTSDPTETEAWILKIKKFFDVIDCSKEQKTSYATFIPCYKESRACFGCGKHGHMIQNCPENKKFIIGKPKKEHKENKQKPRVQGRMFAMTHQDAQATFDVATGTI</sequence>
<keyword evidence="1" id="KW-0862">Zinc</keyword>
<dbReference type="InterPro" id="IPR036875">
    <property type="entry name" value="Znf_CCHC_sf"/>
</dbReference>
<evidence type="ECO:0000256" key="1">
    <source>
        <dbReference type="PROSITE-ProRule" id="PRU00047"/>
    </source>
</evidence>
<accession>A0A438E364</accession>
<evidence type="ECO:0000313" key="5">
    <source>
        <dbReference type="Proteomes" id="UP000288805"/>
    </source>
</evidence>
<dbReference type="InterPro" id="IPR001878">
    <property type="entry name" value="Znf_CCHC"/>
</dbReference>
<reference evidence="4 5" key="1">
    <citation type="journal article" date="2018" name="PLoS Genet.">
        <title>Population sequencing reveals clonal diversity and ancestral inbreeding in the grapevine cultivar Chardonnay.</title>
        <authorList>
            <person name="Roach M.J."/>
            <person name="Johnson D.L."/>
            <person name="Bohlmann J."/>
            <person name="van Vuuren H.J."/>
            <person name="Jones S.J."/>
            <person name="Pretorius I.S."/>
            <person name="Schmidt S.A."/>
            <person name="Borneman A.R."/>
        </authorList>
    </citation>
    <scope>NUCLEOTIDE SEQUENCE [LARGE SCALE GENOMIC DNA]</scope>
    <source>
        <strain evidence="5">cv. Chardonnay</strain>
        <tissue evidence="4">Leaf</tissue>
    </source>
</reference>
<evidence type="ECO:0000313" key="4">
    <source>
        <dbReference type="EMBL" id="RVW42060.1"/>
    </source>
</evidence>
<dbReference type="EMBL" id="QGNW01001416">
    <property type="protein sequence ID" value="RVW42060.1"/>
    <property type="molecule type" value="Genomic_DNA"/>
</dbReference>
<dbReference type="Proteomes" id="UP000288805">
    <property type="component" value="Unassembled WGS sequence"/>
</dbReference>
<dbReference type="AlphaFoldDB" id="A0A438E364"/>
<dbReference type="GO" id="GO:0003676">
    <property type="term" value="F:nucleic acid binding"/>
    <property type="evidence" value="ECO:0007669"/>
    <property type="project" value="InterPro"/>
</dbReference>
<comment type="caution">
    <text evidence="4">The sequence shown here is derived from an EMBL/GenBank/DDBJ whole genome shotgun (WGS) entry which is preliminary data.</text>
</comment>
<proteinExistence type="predicted"/>
<organism evidence="4 5">
    <name type="scientific">Vitis vinifera</name>
    <name type="common">Grape</name>
    <dbReference type="NCBI Taxonomy" id="29760"/>
    <lineage>
        <taxon>Eukaryota</taxon>
        <taxon>Viridiplantae</taxon>
        <taxon>Streptophyta</taxon>
        <taxon>Embryophyta</taxon>
        <taxon>Tracheophyta</taxon>
        <taxon>Spermatophyta</taxon>
        <taxon>Magnoliopsida</taxon>
        <taxon>eudicotyledons</taxon>
        <taxon>Gunneridae</taxon>
        <taxon>Pentapetalae</taxon>
        <taxon>rosids</taxon>
        <taxon>Vitales</taxon>
        <taxon>Vitaceae</taxon>
        <taxon>Viteae</taxon>
        <taxon>Vitis</taxon>
    </lineage>
</organism>
<keyword evidence="1" id="KW-0479">Metal-binding</keyword>
<protein>
    <recommendedName>
        <fullName evidence="3">CCHC-type domain-containing protein</fullName>
    </recommendedName>
</protein>
<dbReference type="PROSITE" id="PS50158">
    <property type="entry name" value="ZF_CCHC"/>
    <property type="match status" value="1"/>
</dbReference>
<name>A0A438E364_VITVI</name>
<keyword evidence="1" id="KW-0863">Zinc-finger</keyword>
<feature type="compositionally biased region" description="Polar residues" evidence="2">
    <location>
        <begin position="7"/>
        <end position="16"/>
    </location>
</feature>
<gene>
    <name evidence="4" type="ORF">CK203_093315</name>
</gene>
<evidence type="ECO:0000256" key="2">
    <source>
        <dbReference type="SAM" id="MobiDB-lite"/>
    </source>
</evidence>
<dbReference type="Gene3D" id="4.10.60.10">
    <property type="entry name" value="Zinc finger, CCHC-type"/>
    <property type="match status" value="1"/>
</dbReference>
<feature type="domain" description="CCHC-type" evidence="3">
    <location>
        <begin position="124"/>
        <end position="139"/>
    </location>
</feature>
<dbReference type="GO" id="GO:0008270">
    <property type="term" value="F:zinc ion binding"/>
    <property type="evidence" value="ECO:0007669"/>
    <property type="project" value="UniProtKB-KW"/>
</dbReference>